<dbReference type="Gramene" id="KMS94500">
    <property type="protein sequence ID" value="KMS94500"/>
    <property type="gene ID" value="BVRB_020790"/>
</dbReference>
<dbReference type="GO" id="GO:0036297">
    <property type="term" value="P:interstrand cross-link repair"/>
    <property type="evidence" value="ECO:0007669"/>
    <property type="project" value="InterPro"/>
</dbReference>
<evidence type="ECO:0000259" key="1">
    <source>
        <dbReference type="Pfam" id="PF11510"/>
    </source>
</evidence>
<evidence type="ECO:0000313" key="3">
    <source>
        <dbReference type="Proteomes" id="UP000035740"/>
    </source>
</evidence>
<sequence>NESVVNEVPEMETETLNANHLPMSQEDKLLSLPTDFEDHLDALLAFLEDVTSPQPFIEWLQSSPNDVASIVFQRIDLRSRPMSSVDVFVRAFADVSVRYDLLCLFYQSCLVPLLASLETPASRQLFTLLQDLAASHPRALLHGLMCPLLQLPLKNPQVELFNRIGKEPLSSSDRLIIIQHCVELRAWSDEIIKIAQSLLSYGVGFITDSTAAALISKIHLVSADPELSKSAKFPGLIITLAGKYTANFIQWKTALLNACELLPSFMKKVAVKSVQNMAVAN</sequence>
<dbReference type="InterPro" id="IPR021025">
    <property type="entry name" value="Fanconi_anaemia_gr_E_prot_C"/>
</dbReference>
<dbReference type="OrthoDB" id="10603374at2759"/>
<accession>A0A0J8DUN0</accession>
<dbReference type="Pfam" id="PF11510">
    <property type="entry name" value="FA_FANCE"/>
    <property type="match status" value="1"/>
</dbReference>
<dbReference type="GO" id="GO:0043240">
    <property type="term" value="C:Fanconi anaemia nuclear complex"/>
    <property type="evidence" value="ECO:0007669"/>
    <property type="project" value="InterPro"/>
</dbReference>
<organism evidence="2 3">
    <name type="scientific">Beta vulgaris subsp. vulgaris</name>
    <name type="common">Beet</name>
    <dbReference type="NCBI Taxonomy" id="3555"/>
    <lineage>
        <taxon>Eukaryota</taxon>
        <taxon>Viridiplantae</taxon>
        <taxon>Streptophyta</taxon>
        <taxon>Embryophyta</taxon>
        <taxon>Tracheophyta</taxon>
        <taxon>Spermatophyta</taxon>
        <taxon>Magnoliopsida</taxon>
        <taxon>eudicotyledons</taxon>
        <taxon>Gunneridae</taxon>
        <taxon>Pentapetalae</taxon>
        <taxon>Caryophyllales</taxon>
        <taxon>Chenopodiaceae</taxon>
        <taxon>Betoideae</taxon>
        <taxon>Beta</taxon>
    </lineage>
</organism>
<proteinExistence type="predicted"/>
<dbReference type="PANTHER" id="PTHR32094:SF5">
    <property type="entry name" value="FANCONI ANEMIA GROUP E PROTEIN"/>
    <property type="match status" value="1"/>
</dbReference>
<dbReference type="Proteomes" id="UP000035740">
    <property type="component" value="Unassembled WGS sequence"/>
</dbReference>
<reference evidence="2 3" key="1">
    <citation type="journal article" date="2014" name="Nature">
        <title>The genome of the recently domesticated crop plant sugar beet (Beta vulgaris).</title>
        <authorList>
            <person name="Dohm J.C."/>
            <person name="Minoche A.E."/>
            <person name="Holtgrawe D."/>
            <person name="Capella-Gutierrez S."/>
            <person name="Zakrzewski F."/>
            <person name="Tafer H."/>
            <person name="Rupp O."/>
            <person name="Sorensen T.R."/>
            <person name="Stracke R."/>
            <person name="Reinhardt R."/>
            <person name="Goesmann A."/>
            <person name="Kraft T."/>
            <person name="Schulz B."/>
            <person name="Stadler P.F."/>
            <person name="Schmidt T."/>
            <person name="Gabaldon T."/>
            <person name="Lehrach H."/>
            <person name="Weisshaar B."/>
            <person name="Himmelbauer H."/>
        </authorList>
    </citation>
    <scope>NUCLEOTIDE SEQUENCE [LARGE SCALE GENOMIC DNA]</scope>
    <source>
        <tissue evidence="2">Taproot</tissue>
    </source>
</reference>
<dbReference type="InterPro" id="IPR039685">
    <property type="entry name" value="FANCE"/>
</dbReference>
<feature type="domain" description="Fanconi Anaemia group E protein C-terminal" evidence="1">
    <location>
        <begin position="107"/>
        <end position="268"/>
    </location>
</feature>
<protein>
    <recommendedName>
        <fullName evidence="1">Fanconi Anaemia group E protein C-terminal domain-containing protein</fullName>
    </recommendedName>
</protein>
<evidence type="ECO:0000313" key="2">
    <source>
        <dbReference type="EMBL" id="KMS94500.1"/>
    </source>
</evidence>
<keyword evidence="3" id="KW-1185">Reference proteome</keyword>
<dbReference type="AlphaFoldDB" id="A0A0J8DUN0"/>
<dbReference type="PANTHER" id="PTHR32094">
    <property type="entry name" value="FANCONI ANEMIA GROUP E PROTEIN"/>
    <property type="match status" value="1"/>
</dbReference>
<dbReference type="Gene3D" id="1.25.40.480">
    <property type="match status" value="1"/>
</dbReference>
<dbReference type="EMBL" id="KQ092919">
    <property type="protein sequence ID" value="KMS94500.1"/>
    <property type="molecule type" value="Genomic_DNA"/>
</dbReference>
<feature type="non-terminal residue" evidence="2">
    <location>
        <position position="1"/>
    </location>
</feature>
<name>A0A0J8DUN0_BETVV</name>
<gene>
    <name evidence="2" type="ORF">BVRB_020790</name>
</gene>